<organism evidence="2 3">
    <name type="scientific">Chloroherpeton thalassium (strain ATCC 35110 / GB-78)</name>
    <dbReference type="NCBI Taxonomy" id="517418"/>
    <lineage>
        <taxon>Bacteria</taxon>
        <taxon>Pseudomonadati</taxon>
        <taxon>Chlorobiota</taxon>
        <taxon>Chlorobiia</taxon>
        <taxon>Chlorobiales</taxon>
        <taxon>Chloroherpetonaceae</taxon>
        <taxon>Chloroherpeton</taxon>
    </lineage>
</organism>
<keyword evidence="3" id="KW-1185">Reference proteome</keyword>
<reference evidence="2 3" key="1">
    <citation type="submission" date="2008-06" db="EMBL/GenBank/DDBJ databases">
        <title>Complete sequence of Chloroherpeton thalassium ATCC 35110.</title>
        <authorList>
            <consortium name="US DOE Joint Genome Institute"/>
            <person name="Lucas S."/>
            <person name="Copeland A."/>
            <person name="Lapidus A."/>
            <person name="Glavina del Rio T."/>
            <person name="Dalin E."/>
            <person name="Tice H."/>
            <person name="Bruce D."/>
            <person name="Goodwin L."/>
            <person name="Pitluck S."/>
            <person name="Schmutz J."/>
            <person name="Larimer F."/>
            <person name="Land M."/>
            <person name="Hauser L."/>
            <person name="Kyrpides N."/>
            <person name="Mikhailova N."/>
            <person name="Liu Z."/>
            <person name="Li T."/>
            <person name="Zhao F."/>
            <person name="Overmann J."/>
            <person name="Bryant D.A."/>
            <person name="Richardson P."/>
        </authorList>
    </citation>
    <scope>NUCLEOTIDE SEQUENCE [LARGE SCALE GENOMIC DNA]</scope>
    <source>
        <strain evidence="3">ATCC 35110 / GB-78</strain>
    </source>
</reference>
<dbReference type="OrthoDB" id="9784180at2"/>
<accession>B3QZ24</accession>
<protein>
    <recommendedName>
        <fullName evidence="1">MobA-like NTP transferase domain-containing protein</fullName>
    </recommendedName>
</protein>
<dbReference type="AlphaFoldDB" id="B3QZ24"/>
<dbReference type="Proteomes" id="UP000001208">
    <property type="component" value="Chromosome"/>
</dbReference>
<dbReference type="SUPFAM" id="SSF53448">
    <property type="entry name" value="Nucleotide-diphospho-sugar transferases"/>
    <property type="match status" value="1"/>
</dbReference>
<dbReference type="EMBL" id="CP001100">
    <property type="protein sequence ID" value="ACF13717.1"/>
    <property type="molecule type" value="Genomic_DNA"/>
</dbReference>
<dbReference type="InterPro" id="IPR029044">
    <property type="entry name" value="Nucleotide-diphossugar_trans"/>
</dbReference>
<evidence type="ECO:0000313" key="3">
    <source>
        <dbReference type="Proteomes" id="UP000001208"/>
    </source>
</evidence>
<dbReference type="STRING" id="517418.Ctha_1254"/>
<dbReference type="Pfam" id="PF12804">
    <property type="entry name" value="NTP_transf_3"/>
    <property type="match status" value="1"/>
</dbReference>
<name>B3QZ24_CHLT3</name>
<evidence type="ECO:0000259" key="1">
    <source>
        <dbReference type="Pfam" id="PF12804"/>
    </source>
</evidence>
<sequence length="244" mass="27850">MAKVFILCAGGSSKWGYYLGIPKPLIQINKEPLLHRTLRLLKGHKISDVTIVATDPILEQKGYSFFKPEASRWFVETVLSTESLWQEQNIFLMGDVFYTQEAIKTIVASADKLKFFGRPGKSMYSHKAHGEVFGITFSNEASQQVKAHGEKVIQAAKSLGHGKAWQLYRSLAGFGLDEKQVETAYFQVIDDFTDDFDTPEEYDLAIFRYNFVASRNPIKQLLLWIWVRVLDPISIKLFDKPIYA</sequence>
<dbReference type="HOGENOM" id="CLU_1136463_0_0_10"/>
<dbReference type="KEGG" id="cts:Ctha_1254"/>
<evidence type="ECO:0000313" key="2">
    <source>
        <dbReference type="EMBL" id="ACF13717.1"/>
    </source>
</evidence>
<feature type="domain" description="MobA-like NTP transferase" evidence="1">
    <location>
        <begin position="5"/>
        <end position="145"/>
    </location>
</feature>
<dbReference type="Gene3D" id="3.90.550.10">
    <property type="entry name" value="Spore Coat Polysaccharide Biosynthesis Protein SpsA, Chain A"/>
    <property type="match status" value="1"/>
</dbReference>
<dbReference type="GO" id="GO:0016779">
    <property type="term" value="F:nucleotidyltransferase activity"/>
    <property type="evidence" value="ECO:0007669"/>
    <property type="project" value="UniProtKB-ARBA"/>
</dbReference>
<gene>
    <name evidence="2" type="ordered locus">Ctha_1254</name>
</gene>
<proteinExistence type="predicted"/>
<dbReference type="RefSeq" id="WP_012499801.1">
    <property type="nucleotide sequence ID" value="NC_011026.1"/>
</dbReference>
<dbReference type="InterPro" id="IPR025877">
    <property type="entry name" value="MobA-like_NTP_Trfase"/>
</dbReference>
<dbReference type="eggNOG" id="COG1213">
    <property type="taxonomic scope" value="Bacteria"/>
</dbReference>